<protein>
    <submittedName>
        <fullName evidence="1">DUF393 domain-containing protein</fullName>
    </submittedName>
</protein>
<dbReference type="PANTHER" id="PTHR34290:SF2">
    <property type="entry name" value="OS04G0668800 PROTEIN"/>
    <property type="match status" value="1"/>
</dbReference>
<proteinExistence type="predicted"/>
<name>A0ABV0FRX2_9GAMM</name>
<organism evidence="1 2">
    <name type="scientific">Shewanella vesiculosa</name>
    <dbReference type="NCBI Taxonomy" id="518738"/>
    <lineage>
        <taxon>Bacteria</taxon>
        <taxon>Pseudomonadati</taxon>
        <taxon>Pseudomonadota</taxon>
        <taxon>Gammaproteobacteria</taxon>
        <taxon>Alteromonadales</taxon>
        <taxon>Shewanellaceae</taxon>
        <taxon>Shewanella</taxon>
    </lineage>
</organism>
<evidence type="ECO:0000313" key="1">
    <source>
        <dbReference type="EMBL" id="MEO3682181.1"/>
    </source>
</evidence>
<keyword evidence="2" id="KW-1185">Reference proteome</keyword>
<dbReference type="Pfam" id="PF04134">
    <property type="entry name" value="DCC1-like"/>
    <property type="match status" value="1"/>
</dbReference>
<dbReference type="RefSeq" id="WP_347690097.1">
    <property type="nucleotide sequence ID" value="NZ_JBDPZN010000002.1"/>
</dbReference>
<comment type="caution">
    <text evidence="1">The sequence shown here is derived from an EMBL/GenBank/DDBJ whole genome shotgun (WGS) entry which is preliminary data.</text>
</comment>
<dbReference type="EMBL" id="JBDPZN010000002">
    <property type="protein sequence ID" value="MEO3682181.1"/>
    <property type="molecule type" value="Genomic_DNA"/>
</dbReference>
<dbReference type="Proteomes" id="UP001477278">
    <property type="component" value="Unassembled WGS sequence"/>
</dbReference>
<evidence type="ECO:0000313" key="2">
    <source>
        <dbReference type="Proteomes" id="UP001477278"/>
    </source>
</evidence>
<sequence>MIIFYDGNCPLCSIEMQQLKHADIHQKIILEDLNTLDFSLRYPSIDVNQAMTYLQAQTLSGEMIYGLDVTCQAWEIVGKHRWLKLIRLPIIRLFADLGYRFFAKYRHSISKFLMPNSSCSNGQCHRKLKSDKR</sequence>
<dbReference type="PANTHER" id="PTHR34290">
    <property type="entry name" value="SI:CH73-390P7.2"/>
    <property type="match status" value="1"/>
</dbReference>
<dbReference type="InterPro" id="IPR007263">
    <property type="entry name" value="DCC1-like"/>
</dbReference>
<reference evidence="1 2" key="1">
    <citation type="submission" date="2024-05" db="EMBL/GenBank/DDBJ databases">
        <title>Genome sequencing of Marine Estuary Bacteria, Shewanella vesiculosa and S. baltica, and Pseudomonas syringae.</title>
        <authorList>
            <person name="Gurung A."/>
            <person name="Maclea K.S."/>
        </authorList>
    </citation>
    <scope>NUCLEOTIDE SEQUENCE [LARGE SCALE GENOMIC DNA]</scope>
    <source>
        <strain evidence="1 2">1A</strain>
    </source>
</reference>
<gene>
    <name evidence="1" type="ORF">ABHN84_07715</name>
</gene>
<accession>A0ABV0FRX2</accession>
<dbReference type="InterPro" id="IPR044691">
    <property type="entry name" value="DCC1_Trx"/>
</dbReference>